<dbReference type="InterPro" id="IPR036465">
    <property type="entry name" value="vWFA_dom_sf"/>
</dbReference>
<gene>
    <name evidence="2" type="ORF">UFOPK1683_00447</name>
</gene>
<dbReference type="InterPro" id="IPR011195">
    <property type="entry name" value="UCP010256"/>
</dbReference>
<protein>
    <submittedName>
        <fullName evidence="2">Unannotated protein</fullName>
    </submittedName>
</protein>
<dbReference type="Gene3D" id="3.40.50.410">
    <property type="entry name" value="von Willebrand factor, type A domain"/>
    <property type="match status" value="1"/>
</dbReference>
<dbReference type="InterPro" id="IPR008912">
    <property type="entry name" value="Uncharacterised_CoxE"/>
</dbReference>
<dbReference type="PIRSF" id="PIRSF010256">
    <property type="entry name" value="CoxE_vWa"/>
    <property type="match status" value="1"/>
</dbReference>
<organism evidence="2">
    <name type="scientific">freshwater metagenome</name>
    <dbReference type="NCBI Taxonomy" id="449393"/>
    <lineage>
        <taxon>unclassified sequences</taxon>
        <taxon>metagenomes</taxon>
        <taxon>ecological metagenomes</taxon>
    </lineage>
</organism>
<dbReference type="PANTHER" id="PTHR39338">
    <property type="entry name" value="BLL5662 PROTEIN-RELATED"/>
    <property type="match status" value="1"/>
</dbReference>
<feature type="domain" description="VWFA" evidence="1">
    <location>
        <begin position="199"/>
        <end position="364"/>
    </location>
</feature>
<name>A0A6J6DRM8_9ZZZZ</name>
<dbReference type="EMBL" id="CAEZTL010000029">
    <property type="protein sequence ID" value="CAB4566781.1"/>
    <property type="molecule type" value="Genomic_DNA"/>
</dbReference>
<dbReference type="SUPFAM" id="SSF53300">
    <property type="entry name" value="vWA-like"/>
    <property type="match status" value="1"/>
</dbReference>
<dbReference type="PANTHER" id="PTHR39338:SF6">
    <property type="entry name" value="BLL5662 PROTEIN"/>
    <property type="match status" value="1"/>
</dbReference>
<accession>A0A6J6DRM8</accession>
<reference evidence="2" key="1">
    <citation type="submission" date="2020-05" db="EMBL/GenBank/DDBJ databases">
        <authorList>
            <person name="Chiriac C."/>
            <person name="Salcher M."/>
            <person name="Ghai R."/>
            <person name="Kavagutti S V."/>
        </authorList>
    </citation>
    <scope>NUCLEOTIDE SEQUENCE</scope>
</reference>
<evidence type="ECO:0000313" key="2">
    <source>
        <dbReference type="EMBL" id="CAB4566781.1"/>
    </source>
</evidence>
<evidence type="ECO:0000259" key="1">
    <source>
        <dbReference type="SMART" id="SM00327"/>
    </source>
</evidence>
<dbReference type="CDD" id="cd00198">
    <property type="entry name" value="vWFA"/>
    <property type="match status" value="1"/>
</dbReference>
<sequence length="373" mass="41975">MTTAVSSSPEEMAVSFARVLRGVGLQVPLDSVLTFVNALSVVSLESRSDVFWAGRSTLVRRPEDHQLFDRAFAVFWEHRSSNDATEELSPRKISLLIDDETETDPHVGDYDSNPAIHLRFSASEALRKKDFAQYDDSELAEAQRLMQALRFAGPPRRSLRLTTAKRNGSRHDLRRTVRASISHGGEPMQLHWKQPSDRLRRIVVLLDISGSMEPYARALLRFMHAAVAGRQRVEAFAFSTRLTRLTKELRSRDPDKAIKRAAEQVPDWSGGTRLGESLRKFNDTWGVRGMARGAIVIVLSDGWDRGNPELLGEQMKRLQRVSHRLIWVNPLKVTPGYAPLAKGMAAALPFIDEFVEGHSLEAMERLTRVISAD</sequence>
<dbReference type="InterPro" id="IPR002035">
    <property type="entry name" value="VWF_A"/>
</dbReference>
<dbReference type="SMART" id="SM00327">
    <property type="entry name" value="VWA"/>
    <property type="match status" value="1"/>
</dbReference>
<proteinExistence type="predicted"/>
<dbReference type="AlphaFoldDB" id="A0A6J6DRM8"/>
<dbReference type="Pfam" id="PF05762">
    <property type="entry name" value="VWA_CoxE"/>
    <property type="match status" value="1"/>
</dbReference>